<evidence type="ECO:0000313" key="15">
    <source>
        <dbReference type="Proteomes" id="UP000245489"/>
    </source>
</evidence>
<keyword evidence="2 10" id="KW-0813">Transport</keyword>
<proteinExistence type="inferred from homology"/>
<dbReference type="GO" id="GO:0044718">
    <property type="term" value="P:siderophore transmembrane transport"/>
    <property type="evidence" value="ECO:0007669"/>
    <property type="project" value="TreeGrafter"/>
</dbReference>
<dbReference type="Gene3D" id="2.40.170.20">
    <property type="entry name" value="TonB-dependent receptor, beta-barrel domain"/>
    <property type="match status" value="1"/>
</dbReference>
<dbReference type="GO" id="GO:0009279">
    <property type="term" value="C:cell outer membrane"/>
    <property type="evidence" value="ECO:0007669"/>
    <property type="project" value="UniProtKB-SubCell"/>
</dbReference>
<dbReference type="Gene3D" id="2.170.130.10">
    <property type="entry name" value="TonB-dependent receptor, plug domain"/>
    <property type="match status" value="1"/>
</dbReference>
<feature type="domain" description="TonB-dependent receptor plug" evidence="13">
    <location>
        <begin position="128"/>
        <end position="230"/>
    </location>
</feature>
<evidence type="ECO:0000256" key="8">
    <source>
        <dbReference type="ARBA" id="ARBA00023170"/>
    </source>
</evidence>
<dbReference type="Pfam" id="PF13715">
    <property type="entry name" value="CarbopepD_reg_2"/>
    <property type="match status" value="1"/>
</dbReference>
<evidence type="ECO:0000259" key="13">
    <source>
        <dbReference type="Pfam" id="PF07715"/>
    </source>
</evidence>
<feature type="domain" description="TonB-dependent receptor-like beta-barrel" evidence="12">
    <location>
        <begin position="299"/>
        <end position="703"/>
    </location>
</feature>
<evidence type="ECO:0000256" key="11">
    <source>
        <dbReference type="RuleBase" id="RU003357"/>
    </source>
</evidence>
<dbReference type="PANTHER" id="PTHR30069">
    <property type="entry name" value="TONB-DEPENDENT OUTER MEMBRANE RECEPTOR"/>
    <property type="match status" value="1"/>
</dbReference>
<evidence type="ECO:0000256" key="7">
    <source>
        <dbReference type="ARBA" id="ARBA00023136"/>
    </source>
</evidence>
<gene>
    <name evidence="14" type="ORF">LV89_04529</name>
</gene>
<dbReference type="SUPFAM" id="SSF56935">
    <property type="entry name" value="Porins"/>
    <property type="match status" value="1"/>
</dbReference>
<dbReference type="GO" id="GO:0015344">
    <property type="term" value="F:siderophore uptake transmembrane transporter activity"/>
    <property type="evidence" value="ECO:0007669"/>
    <property type="project" value="TreeGrafter"/>
</dbReference>
<evidence type="ECO:0000256" key="4">
    <source>
        <dbReference type="ARBA" id="ARBA00022692"/>
    </source>
</evidence>
<keyword evidence="3 10" id="KW-1134">Transmembrane beta strand</keyword>
<keyword evidence="9 10" id="KW-0998">Cell outer membrane</keyword>
<evidence type="ECO:0000259" key="12">
    <source>
        <dbReference type="Pfam" id="PF00593"/>
    </source>
</evidence>
<keyword evidence="6 11" id="KW-0798">TonB box</keyword>
<dbReference type="InterPro" id="IPR012910">
    <property type="entry name" value="Plug_dom"/>
</dbReference>
<dbReference type="Pfam" id="PF00593">
    <property type="entry name" value="TonB_dep_Rec_b-barrel"/>
    <property type="match status" value="1"/>
</dbReference>
<dbReference type="InterPro" id="IPR000531">
    <property type="entry name" value="Beta-barrel_TonB"/>
</dbReference>
<keyword evidence="4 10" id="KW-0812">Transmembrane</keyword>
<dbReference type="AlphaFoldDB" id="A0A316DHF9"/>
<keyword evidence="7 10" id="KW-0472">Membrane</keyword>
<dbReference type="EMBL" id="QGGO01000038">
    <property type="protein sequence ID" value="PWK17078.1"/>
    <property type="molecule type" value="Genomic_DNA"/>
</dbReference>
<evidence type="ECO:0000313" key="14">
    <source>
        <dbReference type="EMBL" id="PWK17078.1"/>
    </source>
</evidence>
<keyword evidence="8 14" id="KW-0675">Receptor</keyword>
<comment type="caution">
    <text evidence="14">The sequence shown here is derived from an EMBL/GenBank/DDBJ whole genome shotgun (WGS) entry which is preliminary data.</text>
</comment>
<dbReference type="InterPro" id="IPR039426">
    <property type="entry name" value="TonB-dep_rcpt-like"/>
</dbReference>
<keyword evidence="5" id="KW-0732">Signal</keyword>
<protein>
    <submittedName>
        <fullName evidence="14">Outer membrane receptor protein involved in Fe transport</fullName>
    </submittedName>
</protein>
<keyword evidence="15" id="KW-1185">Reference proteome</keyword>
<evidence type="ECO:0000256" key="2">
    <source>
        <dbReference type="ARBA" id="ARBA00022448"/>
    </source>
</evidence>
<evidence type="ECO:0000256" key="5">
    <source>
        <dbReference type="ARBA" id="ARBA00022729"/>
    </source>
</evidence>
<dbReference type="InterPro" id="IPR037066">
    <property type="entry name" value="Plug_dom_sf"/>
</dbReference>
<sequence>MFHITPISVFHKQKNLLVFLYFITFGAYSQNLTGIVLEKKADGKTEALIGATLRWKNAHNGASTNSEGKFTLVKSLENHELIISSVGYKTDTIMVHSVNFLRIYLQSESSTLQEVVITAGSTNIDRMNPIQTEMITAKTLGKAACCNLSESFETNASVSVSYADAVTGSKQIQLLGLSGNYIQTNTENIPNLRGLNTTFGINFIPGTWISSIDVGKGAGSVVNGYESMTGQINIELQKPDLAEKLSLNTYFSSFGRAEINLNLANKINKNWSVGLLTHASTLQTRSDKNKDGFLDLPLYSQYNALNRWKFQNEKYMVQFGIKGLYEDRLAGQTNFTAEQRGSRLVYGFGSLTKRIEFFSKTARLFSDKPYKGLGLILSGIIHDNQSYFGLRNYIGKQKTLYGNLIYQNIIDNTNHQYKAGLSYLLDDYNETLSGITPRLRQESVTGAFFEYTYTYPTKLTVVAGGRVDFHNLYGTRFTPRIHTKYDISPSVHLRASAGKGWRVSNPLAENYGLLVSSRSVQIDSNLQPEETWNYGVSLSNEFLLFGKKASLIFDTYRTDFQNQLVVDMETAGLLKFYNLQGRSYSNSFQAEFNYTPIKRFEVKLAYRLFDVKNDFTNEDGSKTLLTRQFLNRDRILFNVGYALPYDKWKFDFTWQWNGARRLPNMPEHLGLNWQTTAPAFSNINAQVTKTFLKWDMYVGGENLNNFTQANPIIAADDPFGRNFDAGMSWGPIIGRMVYVGMRYKIK</sequence>
<comment type="similarity">
    <text evidence="10 11">Belongs to the TonB-dependent receptor family.</text>
</comment>
<evidence type="ECO:0000256" key="6">
    <source>
        <dbReference type="ARBA" id="ARBA00023077"/>
    </source>
</evidence>
<dbReference type="Pfam" id="PF07715">
    <property type="entry name" value="Plug"/>
    <property type="match status" value="1"/>
</dbReference>
<dbReference type="InterPro" id="IPR036942">
    <property type="entry name" value="Beta-barrel_TonB_sf"/>
</dbReference>
<dbReference type="PANTHER" id="PTHR30069:SF29">
    <property type="entry name" value="HEMOGLOBIN AND HEMOGLOBIN-HAPTOGLOBIN-BINDING PROTEIN 1-RELATED"/>
    <property type="match status" value="1"/>
</dbReference>
<dbReference type="OrthoDB" id="1109239at2"/>
<dbReference type="RefSeq" id="WP_109745179.1">
    <property type="nucleotide sequence ID" value="NZ_QGGO01000038.1"/>
</dbReference>
<dbReference type="PROSITE" id="PS52016">
    <property type="entry name" value="TONB_DEPENDENT_REC_3"/>
    <property type="match status" value="1"/>
</dbReference>
<evidence type="ECO:0000256" key="3">
    <source>
        <dbReference type="ARBA" id="ARBA00022452"/>
    </source>
</evidence>
<organism evidence="14 15">
    <name type="scientific">Arcicella aurantiaca</name>
    <dbReference type="NCBI Taxonomy" id="591202"/>
    <lineage>
        <taxon>Bacteria</taxon>
        <taxon>Pseudomonadati</taxon>
        <taxon>Bacteroidota</taxon>
        <taxon>Cytophagia</taxon>
        <taxon>Cytophagales</taxon>
        <taxon>Flectobacillaceae</taxon>
        <taxon>Arcicella</taxon>
    </lineage>
</organism>
<dbReference type="InterPro" id="IPR008969">
    <property type="entry name" value="CarboxyPept-like_regulatory"/>
</dbReference>
<name>A0A316DHF9_9BACT</name>
<dbReference type="Proteomes" id="UP000245489">
    <property type="component" value="Unassembled WGS sequence"/>
</dbReference>
<accession>A0A316DHF9</accession>
<evidence type="ECO:0000256" key="9">
    <source>
        <dbReference type="ARBA" id="ARBA00023237"/>
    </source>
</evidence>
<reference evidence="14 15" key="1">
    <citation type="submission" date="2018-05" db="EMBL/GenBank/DDBJ databases">
        <title>Genomic Encyclopedia of Archaeal and Bacterial Type Strains, Phase II (KMG-II): from individual species to whole genera.</title>
        <authorList>
            <person name="Goeker M."/>
        </authorList>
    </citation>
    <scope>NUCLEOTIDE SEQUENCE [LARGE SCALE GENOMIC DNA]</scope>
    <source>
        <strain evidence="14 15">DSM 22214</strain>
    </source>
</reference>
<evidence type="ECO:0000256" key="1">
    <source>
        <dbReference type="ARBA" id="ARBA00004571"/>
    </source>
</evidence>
<evidence type="ECO:0000256" key="10">
    <source>
        <dbReference type="PROSITE-ProRule" id="PRU01360"/>
    </source>
</evidence>
<dbReference type="SUPFAM" id="SSF49464">
    <property type="entry name" value="Carboxypeptidase regulatory domain-like"/>
    <property type="match status" value="1"/>
</dbReference>
<comment type="subcellular location">
    <subcellularLocation>
        <location evidence="1 10">Cell outer membrane</location>
        <topology evidence="1 10">Multi-pass membrane protein</topology>
    </subcellularLocation>
</comment>